<dbReference type="OrthoDB" id="2143914at2759"/>
<dbReference type="InParanoid" id="A2FYG3"/>
<dbReference type="EMBL" id="DS114142">
    <property type="protein sequence ID" value="EAX90050.1"/>
    <property type="molecule type" value="Genomic_DNA"/>
</dbReference>
<protein>
    <submittedName>
        <fullName evidence="8">Myb-like DNA-binding domain containing protein</fullName>
    </submittedName>
</protein>
<dbReference type="InterPro" id="IPR017930">
    <property type="entry name" value="Myb_dom"/>
</dbReference>
<reference evidence="8" key="1">
    <citation type="submission" date="2006-10" db="EMBL/GenBank/DDBJ databases">
        <authorList>
            <person name="Amadeo P."/>
            <person name="Zhao Q."/>
            <person name="Wortman J."/>
            <person name="Fraser-Liggett C."/>
            <person name="Carlton J."/>
        </authorList>
    </citation>
    <scope>NUCLEOTIDE SEQUENCE</scope>
    <source>
        <strain evidence="8">G3</strain>
    </source>
</reference>
<dbReference type="CDD" id="cd00167">
    <property type="entry name" value="SANT"/>
    <property type="match status" value="2"/>
</dbReference>
<accession>A2FYG3</accession>
<dbReference type="GO" id="GO:0005634">
    <property type="term" value="C:nucleus"/>
    <property type="evidence" value="ECO:0000318"/>
    <property type="project" value="GO_Central"/>
</dbReference>
<dbReference type="SUPFAM" id="SSF46689">
    <property type="entry name" value="Homeodomain-like"/>
    <property type="match status" value="1"/>
</dbReference>
<dbReference type="PANTHER" id="PTHR46621">
    <property type="entry name" value="SNRNA-ACTIVATING PROTEIN COMPLEX SUBUNIT 4"/>
    <property type="match status" value="1"/>
</dbReference>
<dbReference type="STRING" id="5722.A2FYG3"/>
<evidence type="ECO:0000256" key="3">
    <source>
        <dbReference type="ARBA" id="ARBA00023163"/>
    </source>
</evidence>
<dbReference type="GO" id="GO:0000978">
    <property type="term" value="F:RNA polymerase II cis-regulatory region sequence-specific DNA binding"/>
    <property type="evidence" value="ECO:0000318"/>
    <property type="project" value="GO_Central"/>
</dbReference>
<dbReference type="InterPro" id="IPR051575">
    <property type="entry name" value="Myb-like_DNA-bd"/>
</dbReference>
<proteinExistence type="predicted"/>
<dbReference type="PANTHER" id="PTHR46621:SF1">
    <property type="entry name" value="SNRNA-ACTIVATING PROTEIN COMPLEX SUBUNIT 4"/>
    <property type="match status" value="1"/>
</dbReference>
<organism evidence="8 9">
    <name type="scientific">Trichomonas vaginalis (strain ATCC PRA-98 / G3)</name>
    <dbReference type="NCBI Taxonomy" id="412133"/>
    <lineage>
        <taxon>Eukaryota</taxon>
        <taxon>Metamonada</taxon>
        <taxon>Parabasalia</taxon>
        <taxon>Trichomonadida</taxon>
        <taxon>Trichomonadidae</taxon>
        <taxon>Trichomonas</taxon>
    </lineage>
</organism>
<evidence type="ECO:0000259" key="7">
    <source>
        <dbReference type="PROSITE" id="PS51294"/>
    </source>
</evidence>
<keyword evidence="9" id="KW-1185">Reference proteome</keyword>
<evidence type="ECO:0000313" key="8">
    <source>
        <dbReference type="EMBL" id="EAX90050.1"/>
    </source>
</evidence>
<name>A2FYG3_TRIV3</name>
<dbReference type="KEGG" id="tva:4747728"/>
<dbReference type="PROSITE" id="PS50090">
    <property type="entry name" value="MYB_LIKE"/>
    <property type="match status" value="2"/>
</dbReference>
<dbReference type="GO" id="GO:0006355">
    <property type="term" value="P:regulation of DNA-templated transcription"/>
    <property type="evidence" value="ECO:0000318"/>
    <property type="project" value="GO_Central"/>
</dbReference>
<reference evidence="8" key="2">
    <citation type="journal article" date="2007" name="Science">
        <title>Draft genome sequence of the sexually transmitted pathogen Trichomonas vaginalis.</title>
        <authorList>
            <person name="Carlton J.M."/>
            <person name="Hirt R.P."/>
            <person name="Silva J.C."/>
            <person name="Delcher A.L."/>
            <person name="Schatz M."/>
            <person name="Zhao Q."/>
            <person name="Wortman J.R."/>
            <person name="Bidwell S.L."/>
            <person name="Alsmark U.C.M."/>
            <person name="Besteiro S."/>
            <person name="Sicheritz-Ponten T."/>
            <person name="Noel C.J."/>
            <person name="Dacks J.B."/>
            <person name="Foster P.G."/>
            <person name="Simillion C."/>
            <person name="Van de Peer Y."/>
            <person name="Miranda-Saavedra D."/>
            <person name="Barton G.J."/>
            <person name="Westrop G.D."/>
            <person name="Mueller S."/>
            <person name="Dessi D."/>
            <person name="Fiori P.L."/>
            <person name="Ren Q."/>
            <person name="Paulsen I."/>
            <person name="Zhang H."/>
            <person name="Bastida-Corcuera F.D."/>
            <person name="Simoes-Barbosa A."/>
            <person name="Brown M.T."/>
            <person name="Hayes R.D."/>
            <person name="Mukherjee M."/>
            <person name="Okumura C.Y."/>
            <person name="Schneider R."/>
            <person name="Smith A.J."/>
            <person name="Vanacova S."/>
            <person name="Villalvazo M."/>
            <person name="Haas B.J."/>
            <person name="Pertea M."/>
            <person name="Feldblyum T.V."/>
            <person name="Utterback T.R."/>
            <person name="Shu C.L."/>
            <person name="Osoegawa K."/>
            <person name="de Jong P.J."/>
            <person name="Hrdy I."/>
            <person name="Horvathova L."/>
            <person name="Zubacova Z."/>
            <person name="Dolezal P."/>
            <person name="Malik S.B."/>
            <person name="Logsdon J.M. Jr."/>
            <person name="Henze K."/>
            <person name="Gupta A."/>
            <person name="Wang C.C."/>
            <person name="Dunne R.L."/>
            <person name="Upcroft J.A."/>
            <person name="Upcroft P."/>
            <person name="White O."/>
            <person name="Salzberg S.L."/>
            <person name="Tang P."/>
            <person name="Chiu C.-H."/>
            <person name="Lee Y.-S."/>
            <person name="Embley T.M."/>
            <person name="Coombs G.H."/>
            <person name="Mottram J.C."/>
            <person name="Tachezy J."/>
            <person name="Fraser-Liggett C.M."/>
            <person name="Johnson P.J."/>
        </authorList>
    </citation>
    <scope>NUCLEOTIDE SEQUENCE [LARGE SCALE GENOMIC DNA]</scope>
    <source>
        <strain evidence="8">G3</strain>
    </source>
</reference>
<feature type="domain" description="Myb-like" evidence="6">
    <location>
        <begin position="67"/>
        <end position="117"/>
    </location>
</feature>
<evidence type="ECO:0000313" key="9">
    <source>
        <dbReference type="Proteomes" id="UP000001542"/>
    </source>
</evidence>
<keyword evidence="2 8" id="KW-0238">DNA-binding</keyword>
<gene>
    <name evidence="8" type="ORF">TVAG_331880</name>
</gene>
<dbReference type="AlphaFoldDB" id="A2FYG3"/>
<evidence type="ECO:0000256" key="4">
    <source>
        <dbReference type="ARBA" id="ARBA00023242"/>
    </source>
</evidence>
<dbReference type="RefSeq" id="XP_001302980.1">
    <property type="nucleotide sequence ID" value="XM_001302979.1"/>
</dbReference>
<keyword evidence="4" id="KW-0539">Nucleus</keyword>
<dbReference type="eggNOG" id="KOG0048">
    <property type="taxonomic scope" value="Eukaryota"/>
</dbReference>
<feature type="region of interest" description="Disordered" evidence="5">
    <location>
        <begin position="1"/>
        <end position="21"/>
    </location>
</feature>
<dbReference type="VEuPathDB" id="TrichDB:TVAG_331880"/>
<dbReference type="Pfam" id="PF00249">
    <property type="entry name" value="Myb_DNA-binding"/>
    <property type="match status" value="2"/>
</dbReference>
<evidence type="ECO:0000256" key="5">
    <source>
        <dbReference type="SAM" id="MobiDB-lite"/>
    </source>
</evidence>
<dbReference type="Proteomes" id="UP000001542">
    <property type="component" value="Unassembled WGS sequence"/>
</dbReference>
<dbReference type="PROSITE" id="PS51294">
    <property type="entry name" value="HTH_MYB"/>
    <property type="match status" value="2"/>
</dbReference>
<keyword evidence="3" id="KW-0804">Transcription</keyword>
<keyword evidence="1" id="KW-0805">Transcription regulation</keyword>
<feature type="domain" description="HTH myb-type" evidence="7">
    <location>
        <begin position="19"/>
        <end position="66"/>
    </location>
</feature>
<evidence type="ECO:0000256" key="1">
    <source>
        <dbReference type="ARBA" id="ARBA00023015"/>
    </source>
</evidence>
<dbReference type="SMART" id="SM00717">
    <property type="entry name" value="SANT"/>
    <property type="match status" value="2"/>
</dbReference>
<evidence type="ECO:0000259" key="6">
    <source>
        <dbReference type="PROSITE" id="PS50090"/>
    </source>
</evidence>
<dbReference type="VEuPathDB" id="TrichDB:TVAGG3_0042020"/>
<dbReference type="InterPro" id="IPR001005">
    <property type="entry name" value="SANT/Myb"/>
</dbReference>
<dbReference type="InterPro" id="IPR009057">
    <property type="entry name" value="Homeodomain-like_sf"/>
</dbReference>
<dbReference type="Gene3D" id="1.10.10.60">
    <property type="entry name" value="Homeodomain-like"/>
    <property type="match status" value="2"/>
</dbReference>
<evidence type="ECO:0000256" key="2">
    <source>
        <dbReference type="ARBA" id="ARBA00023125"/>
    </source>
</evidence>
<feature type="domain" description="HTH myb-type" evidence="7">
    <location>
        <begin position="67"/>
        <end position="121"/>
    </location>
</feature>
<dbReference type="GO" id="GO:0000981">
    <property type="term" value="F:DNA-binding transcription factor activity, RNA polymerase II-specific"/>
    <property type="evidence" value="ECO:0000318"/>
    <property type="project" value="GO_Central"/>
</dbReference>
<sequence>MDRLLPSGESPKANMLGSKSKFTPQEDERLRYFVEKAVPKLTWKEISILMRTRSPRQCRERYQNYLSSKVSHNDFSNDEDQQILRLFNEHGKKWNIIAQYLPGRTGNAVRNRWQWLVKKQKINVSDASSPIMHAIDIRSAPSNSTIPATSQPQNSNFKTYEEFFYNFGLFNQGKNSAIFENDEDQGIFVS</sequence>
<feature type="domain" description="Myb-like" evidence="6">
    <location>
        <begin position="19"/>
        <end position="66"/>
    </location>
</feature>
<dbReference type="SMR" id="A2FYG3"/>